<gene>
    <name evidence="7" type="ORF">APZ16_03475</name>
</gene>
<comment type="cofactor">
    <cofactor evidence="2">
        <name>[4Fe-4S] cluster</name>
        <dbReference type="ChEBI" id="CHEBI:49883"/>
    </cofactor>
</comment>
<organism evidence="7 8">
    <name type="scientific">Hadarchaeum yellowstonense</name>
    <dbReference type="NCBI Taxonomy" id="1776334"/>
    <lineage>
        <taxon>Archaea</taxon>
        <taxon>Methanobacteriati</taxon>
        <taxon>Candidatus Hadarchaeota</taxon>
        <taxon>Candidatus Hadarchaeia</taxon>
        <taxon>Candidatus Hadarchaeales</taxon>
        <taxon>Candidatus Hadarchaeaceae</taxon>
        <taxon>Candidatus Hadarchaeum</taxon>
    </lineage>
</organism>
<evidence type="ECO:0000313" key="7">
    <source>
        <dbReference type="EMBL" id="KUO39416.1"/>
    </source>
</evidence>
<evidence type="ECO:0000256" key="2">
    <source>
        <dbReference type="ARBA" id="ARBA00001966"/>
    </source>
</evidence>
<dbReference type="InterPro" id="IPR051796">
    <property type="entry name" value="ISF_SsuE-like"/>
</dbReference>
<dbReference type="PANTHER" id="PTHR43278">
    <property type="entry name" value="NAD(P)H-DEPENDENT FMN-CONTAINING OXIDOREDUCTASE YWQN-RELATED"/>
    <property type="match status" value="1"/>
</dbReference>
<feature type="domain" description="NADPH-dependent FMN reductase-like" evidence="6">
    <location>
        <begin position="2"/>
        <end position="157"/>
    </location>
</feature>
<evidence type="ECO:0000313" key="8">
    <source>
        <dbReference type="Proteomes" id="UP000074294"/>
    </source>
</evidence>
<dbReference type="STRING" id="1776334.APZ16_03475"/>
<keyword evidence="4" id="KW-0288">FMN</keyword>
<comment type="caution">
    <text evidence="7">The sequence shown here is derived from an EMBL/GenBank/DDBJ whole genome shotgun (WGS) entry which is preliminary data.</text>
</comment>
<name>A0A147JSH7_HADYE</name>
<accession>A0A147JSH7</accession>
<dbReference type="PANTHER" id="PTHR43278:SF1">
    <property type="entry name" value="IRON-SULFUR FLAVOPROTEIN MJ1083"/>
    <property type="match status" value="1"/>
</dbReference>
<proteinExistence type="inferred from homology"/>
<keyword evidence="3" id="KW-0285">Flavoprotein</keyword>
<dbReference type="SUPFAM" id="SSF52218">
    <property type="entry name" value="Flavoproteins"/>
    <property type="match status" value="1"/>
</dbReference>
<dbReference type="AlphaFoldDB" id="A0A147JSH7"/>
<dbReference type="Pfam" id="PF03358">
    <property type="entry name" value="FMN_red"/>
    <property type="match status" value="1"/>
</dbReference>
<sequence>MVKILGIVGSPRVGGNTELLVTEALKAAAAEGAETELLRLAEREIKPCDGCRSCRKTGECRIDDDFKPVFEKMVQADGIILASPVYFSSATPQIKALIDRAGYLSIARGRVFENKVGGPLVVARRAGQNFTLAELLFFFLHQGMIVPGSTYWNVAFGREPGEVLGDEEGMQTVRNFGKRMVWIIKRIKGL</sequence>
<evidence type="ECO:0000256" key="3">
    <source>
        <dbReference type="ARBA" id="ARBA00022630"/>
    </source>
</evidence>
<dbReference type="EMBL" id="LQMQ01000065">
    <property type="protein sequence ID" value="KUO39416.1"/>
    <property type="molecule type" value="Genomic_DNA"/>
</dbReference>
<reference evidence="7 8" key="1">
    <citation type="journal article" date="2016" name="Nat. Microbiol.">
        <title>Genomic inference of the metabolism of cosmopolitan subsurface Archaea, Hadesarchaea.</title>
        <authorList>
            <person name="Baker B.J."/>
            <person name="Saw J.H."/>
            <person name="Lind A.E."/>
            <person name="Lazar C.S."/>
            <person name="Hinrichs K.-U."/>
            <person name="Teske A.P."/>
            <person name="Ettema T.J."/>
        </authorList>
    </citation>
    <scope>NUCLEOTIDE SEQUENCE [LARGE SCALE GENOMIC DNA]</scope>
</reference>
<protein>
    <submittedName>
        <fullName evidence="7">FMN reductase</fullName>
    </submittedName>
</protein>
<evidence type="ECO:0000256" key="5">
    <source>
        <dbReference type="ARBA" id="ARBA00038292"/>
    </source>
</evidence>
<evidence type="ECO:0000256" key="1">
    <source>
        <dbReference type="ARBA" id="ARBA00001917"/>
    </source>
</evidence>
<comment type="cofactor">
    <cofactor evidence="1">
        <name>FMN</name>
        <dbReference type="ChEBI" id="CHEBI:58210"/>
    </cofactor>
</comment>
<dbReference type="Proteomes" id="UP000074294">
    <property type="component" value="Unassembled WGS sequence"/>
</dbReference>
<evidence type="ECO:0000256" key="4">
    <source>
        <dbReference type="ARBA" id="ARBA00022643"/>
    </source>
</evidence>
<dbReference type="GO" id="GO:0016491">
    <property type="term" value="F:oxidoreductase activity"/>
    <property type="evidence" value="ECO:0007669"/>
    <property type="project" value="InterPro"/>
</dbReference>
<evidence type="ECO:0000259" key="6">
    <source>
        <dbReference type="Pfam" id="PF03358"/>
    </source>
</evidence>
<dbReference type="InterPro" id="IPR029039">
    <property type="entry name" value="Flavoprotein-like_sf"/>
</dbReference>
<dbReference type="Gene3D" id="3.40.50.360">
    <property type="match status" value="1"/>
</dbReference>
<comment type="similarity">
    <text evidence="5">Belongs to the SsuE family. Isf subfamily.</text>
</comment>
<dbReference type="InterPro" id="IPR005025">
    <property type="entry name" value="FMN_Rdtase-like_dom"/>
</dbReference>